<evidence type="ECO:0008006" key="4">
    <source>
        <dbReference type="Google" id="ProtNLM"/>
    </source>
</evidence>
<dbReference type="Proteomes" id="UP000243579">
    <property type="component" value="Unassembled WGS sequence"/>
</dbReference>
<feature type="transmembrane region" description="Helical" evidence="1">
    <location>
        <begin position="196"/>
        <end position="218"/>
    </location>
</feature>
<keyword evidence="3" id="KW-1185">Reference proteome</keyword>
<feature type="transmembrane region" description="Helical" evidence="1">
    <location>
        <begin position="266"/>
        <end position="283"/>
    </location>
</feature>
<protein>
    <recommendedName>
        <fullName evidence="4">Transmembrane protein</fullName>
    </recommendedName>
</protein>
<sequence>MRSAGLVTSIGIAVGTGLLLGPLMLSWKPPTECGDIFGADDLLLPPPAGATDLFFRTGIVGLDNGICALTHFFKDAQTRPSVPIAQLSSALLFSVFVAMGLFQALESTRRTARGFIAWPAITGTLSQIFGVSFVVPALWLPTFFYSYPTPLAKKPLVALPVADVSLGSVALVGLIGLGAVAFATIYLLMTVATDQVFQLAFVVFQFWPTFFPLLWPILRLVSPNPTTKPAAGVASVVASALYRFFALALALHYYTAIVAPLVRARSIDAVVASVHFLVAGPTTNSAMPQWFLLVDAVSLFTSQCLLVLSESSGRLATLVHFLVGSVVVGPGAALALFCATREDAIRSTHFTTGYKSKRR</sequence>
<dbReference type="AlphaFoldDB" id="A0A1V9YY70"/>
<feature type="transmembrane region" description="Helical" evidence="1">
    <location>
        <begin position="84"/>
        <end position="105"/>
    </location>
</feature>
<keyword evidence="1" id="KW-1133">Transmembrane helix</keyword>
<gene>
    <name evidence="2" type="ORF">ACHHYP_05282</name>
</gene>
<dbReference type="EMBL" id="JNBR01000582">
    <property type="protein sequence ID" value="OQR90759.1"/>
    <property type="molecule type" value="Genomic_DNA"/>
</dbReference>
<evidence type="ECO:0000313" key="3">
    <source>
        <dbReference type="Proteomes" id="UP000243579"/>
    </source>
</evidence>
<reference evidence="2 3" key="1">
    <citation type="journal article" date="2014" name="Genome Biol. Evol.">
        <title>The secreted proteins of Achlya hypogyna and Thraustotheca clavata identify the ancestral oomycete secretome and reveal gene acquisitions by horizontal gene transfer.</title>
        <authorList>
            <person name="Misner I."/>
            <person name="Blouin N."/>
            <person name="Leonard G."/>
            <person name="Richards T.A."/>
            <person name="Lane C.E."/>
        </authorList>
    </citation>
    <scope>NUCLEOTIDE SEQUENCE [LARGE SCALE GENOMIC DNA]</scope>
    <source>
        <strain evidence="2 3">ATCC 48635</strain>
    </source>
</reference>
<feature type="transmembrane region" description="Helical" evidence="1">
    <location>
        <begin position="164"/>
        <end position="189"/>
    </location>
</feature>
<keyword evidence="1" id="KW-0472">Membrane</keyword>
<accession>A0A1V9YY70</accession>
<evidence type="ECO:0000256" key="1">
    <source>
        <dbReference type="SAM" id="Phobius"/>
    </source>
</evidence>
<name>A0A1V9YY70_ACHHY</name>
<feature type="transmembrane region" description="Helical" evidence="1">
    <location>
        <begin position="230"/>
        <end position="254"/>
    </location>
</feature>
<keyword evidence="1" id="KW-0812">Transmembrane</keyword>
<feature type="transmembrane region" description="Helical" evidence="1">
    <location>
        <begin position="7"/>
        <end position="27"/>
    </location>
</feature>
<proteinExistence type="predicted"/>
<feature type="transmembrane region" description="Helical" evidence="1">
    <location>
        <begin position="117"/>
        <end position="144"/>
    </location>
</feature>
<dbReference type="OrthoDB" id="72269at2759"/>
<evidence type="ECO:0000313" key="2">
    <source>
        <dbReference type="EMBL" id="OQR90759.1"/>
    </source>
</evidence>
<organism evidence="2 3">
    <name type="scientific">Achlya hypogyna</name>
    <name type="common">Oomycete</name>
    <name type="synonym">Protoachlya hypogyna</name>
    <dbReference type="NCBI Taxonomy" id="1202772"/>
    <lineage>
        <taxon>Eukaryota</taxon>
        <taxon>Sar</taxon>
        <taxon>Stramenopiles</taxon>
        <taxon>Oomycota</taxon>
        <taxon>Saprolegniomycetes</taxon>
        <taxon>Saprolegniales</taxon>
        <taxon>Achlyaceae</taxon>
        <taxon>Achlya</taxon>
    </lineage>
</organism>
<comment type="caution">
    <text evidence="2">The sequence shown here is derived from an EMBL/GenBank/DDBJ whole genome shotgun (WGS) entry which is preliminary data.</text>
</comment>
<feature type="transmembrane region" description="Helical" evidence="1">
    <location>
        <begin position="315"/>
        <end position="337"/>
    </location>
</feature>